<reference evidence="9" key="1">
    <citation type="journal article" date="2023" name="Mol. Plant Microbe Interact.">
        <title>Elucidating the Obligate Nature and Biological Capacity of an Invasive Fungal Corn Pathogen.</title>
        <authorList>
            <person name="MacCready J.S."/>
            <person name="Roggenkamp E.M."/>
            <person name="Gdanetz K."/>
            <person name="Chilvers M.I."/>
        </authorList>
    </citation>
    <scope>NUCLEOTIDE SEQUENCE</scope>
    <source>
        <strain evidence="9">PM02</strain>
    </source>
</reference>
<dbReference type="Proteomes" id="UP001217918">
    <property type="component" value="Unassembled WGS sequence"/>
</dbReference>
<keyword evidence="10" id="KW-1185">Reference proteome</keyword>
<keyword evidence="5 7" id="KW-0472">Membrane</keyword>
<name>A0AAD9I0P4_9PEZI</name>
<comment type="caution">
    <text evidence="9">The sequence shown here is derived from an EMBL/GenBank/DDBJ whole genome shotgun (WGS) entry which is preliminary data.</text>
</comment>
<feature type="compositionally biased region" description="Gly residues" evidence="6">
    <location>
        <begin position="182"/>
        <end position="191"/>
    </location>
</feature>
<gene>
    <name evidence="9" type="ORF">P8C59_003437</name>
</gene>
<keyword evidence="3 7" id="KW-0812">Transmembrane</keyword>
<evidence type="ECO:0000313" key="10">
    <source>
        <dbReference type="Proteomes" id="UP001217918"/>
    </source>
</evidence>
<keyword evidence="4 7" id="KW-1133">Transmembrane helix</keyword>
<feature type="compositionally biased region" description="Acidic residues" evidence="6">
    <location>
        <begin position="159"/>
        <end position="181"/>
    </location>
</feature>
<feature type="transmembrane region" description="Helical" evidence="7">
    <location>
        <begin position="523"/>
        <end position="540"/>
    </location>
</feature>
<feature type="transmembrane region" description="Helical" evidence="7">
    <location>
        <begin position="293"/>
        <end position="314"/>
    </location>
</feature>
<feature type="transmembrane region" description="Helical" evidence="7">
    <location>
        <begin position="583"/>
        <end position="601"/>
    </location>
</feature>
<dbReference type="PANTHER" id="PTHR22950">
    <property type="entry name" value="AMINO ACID TRANSPORTER"/>
    <property type="match status" value="1"/>
</dbReference>
<feature type="region of interest" description="Disordered" evidence="6">
    <location>
        <begin position="158"/>
        <end position="210"/>
    </location>
</feature>
<accession>A0AAD9I0P4</accession>
<protein>
    <recommendedName>
        <fullName evidence="8">Amino acid transporter transmembrane domain-containing protein</fullName>
    </recommendedName>
</protein>
<feature type="compositionally biased region" description="Low complexity" evidence="6">
    <location>
        <begin position="26"/>
        <end position="37"/>
    </location>
</feature>
<feature type="transmembrane region" description="Helical" evidence="7">
    <location>
        <begin position="432"/>
        <end position="456"/>
    </location>
</feature>
<feature type="transmembrane region" description="Helical" evidence="7">
    <location>
        <begin position="400"/>
        <end position="420"/>
    </location>
</feature>
<proteinExistence type="inferred from homology"/>
<dbReference type="EMBL" id="JAQQPM010000002">
    <property type="protein sequence ID" value="KAK2068818.1"/>
    <property type="molecule type" value="Genomic_DNA"/>
</dbReference>
<feature type="compositionally biased region" description="Basic and acidic residues" evidence="6">
    <location>
        <begin position="1"/>
        <end position="13"/>
    </location>
</feature>
<feature type="domain" description="Amino acid transporter transmembrane" evidence="8">
    <location>
        <begin position="212"/>
        <end position="601"/>
    </location>
</feature>
<feature type="transmembrane region" description="Helical" evidence="7">
    <location>
        <begin position="476"/>
        <end position="495"/>
    </location>
</feature>
<comment type="subcellular location">
    <subcellularLocation>
        <location evidence="1">Membrane</location>
        <topology evidence="1">Multi-pass membrane protein</topology>
    </subcellularLocation>
</comment>
<feature type="transmembrane region" description="Helical" evidence="7">
    <location>
        <begin position="244"/>
        <end position="265"/>
    </location>
</feature>
<evidence type="ECO:0000256" key="3">
    <source>
        <dbReference type="ARBA" id="ARBA00022692"/>
    </source>
</evidence>
<evidence type="ECO:0000256" key="6">
    <source>
        <dbReference type="SAM" id="MobiDB-lite"/>
    </source>
</evidence>
<sequence length="659" mass="70509">MTDSAEREARVVAEHLPPGYTAAFDSSSNNTGTSATAPDGDTPPTVVSESSSSLHLQGGDMHRDLYKMDARAQMPKHQRAATFHHVGYGDGDGDGGDDGVDHVMPASEQRAPQGFRRAFIRQRIAAENPHAAPRIPAPVAQTFVDFLDLYGSFAGEDLRDFDEDDEDDDGGDDEHAVEDEQPGGGGGGGGEQRPLLGRRRTTRSAPPTSAATASTAKTFFTLIKAFIGTGIMFLPKAFNNGGILFSSMVMLCVSAISMWAFHLLLQCKKQVGSGGGGGYGEIGHSVAGRPMRALVLGSIALSQLGFVCAGTVFVAENVLSFFQAVSRGHTSMTTTLLIGFQVVALIPLAWIRNISKLGGAAQVADMFIFIGLGYIYWYDVGRLAAHGISPTVVLFNPDRYTLTIGSAIFTFEGIGLILPIQSSMQKPQHFEWLLGTVMLLITVIFTSIGALCYATFGADTDIEVISNFPQDSRLVNMVQLLYALAVLIGTPVQLFPAMRILESRVFSASASGKRNAVTKWKKNVFRAALVVLCAFVAALGAGHLDFFVAIIGSLACIPLVYIYPPFLHYHAVAQSPWARAADVGLMVLGGVGMVYTSVVTVKNSAACRLPFPCGAKAFDFLDHVDPLIGTVNGEPGTHGAERHRHLPVRRSDCMFILCI</sequence>
<evidence type="ECO:0000256" key="2">
    <source>
        <dbReference type="ARBA" id="ARBA00008066"/>
    </source>
</evidence>
<evidence type="ECO:0000256" key="4">
    <source>
        <dbReference type="ARBA" id="ARBA00022989"/>
    </source>
</evidence>
<dbReference type="GO" id="GO:0005302">
    <property type="term" value="F:L-tyrosine transmembrane transporter activity"/>
    <property type="evidence" value="ECO:0007669"/>
    <property type="project" value="TreeGrafter"/>
</dbReference>
<evidence type="ECO:0000256" key="5">
    <source>
        <dbReference type="ARBA" id="ARBA00023136"/>
    </source>
</evidence>
<dbReference type="Pfam" id="PF01490">
    <property type="entry name" value="Aa_trans"/>
    <property type="match status" value="1"/>
</dbReference>
<evidence type="ECO:0000256" key="7">
    <source>
        <dbReference type="SAM" id="Phobius"/>
    </source>
</evidence>
<dbReference type="AlphaFoldDB" id="A0AAD9I0P4"/>
<feature type="transmembrane region" description="Helical" evidence="7">
    <location>
        <begin position="219"/>
        <end position="238"/>
    </location>
</feature>
<evidence type="ECO:0000313" key="9">
    <source>
        <dbReference type="EMBL" id="KAK2068818.1"/>
    </source>
</evidence>
<dbReference type="InterPro" id="IPR013057">
    <property type="entry name" value="AA_transpt_TM"/>
</dbReference>
<feature type="transmembrane region" description="Helical" evidence="7">
    <location>
        <begin position="334"/>
        <end position="351"/>
    </location>
</feature>
<evidence type="ECO:0000259" key="8">
    <source>
        <dbReference type="Pfam" id="PF01490"/>
    </source>
</evidence>
<feature type="transmembrane region" description="Helical" evidence="7">
    <location>
        <begin position="363"/>
        <end position="380"/>
    </location>
</feature>
<comment type="similarity">
    <text evidence="2">Belongs to the amino acid/polyamine transporter 2 family.</text>
</comment>
<evidence type="ECO:0000256" key="1">
    <source>
        <dbReference type="ARBA" id="ARBA00004141"/>
    </source>
</evidence>
<feature type="region of interest" description="Disordered" evidence="6">
    <location>
        <begin position="1"/>
        <end position="58"/>
    </location>
</feature>
<organism evidence="9 10">
    <name type="scientific">Phyllachora maydis</name>
    <dbReference type="NCBI Taxonomy" id="1825666"/>
    <lineage>
        <taxon>Eukaryota</taxon>
        <taxon>Fungi</taxon>
        <taxon>Dikarya</taxon>
        <taxon>Ascomycota</taxon>
        <taxon>Pezizomycotina</taxon>
        <taxon>Sordariomycetes</taxon>
        <taxon>Sordariomycetidae</taxon>
        <taxon>Phyllachorales</taxon>
        <taxon>Phyllachoraceae</taxon>
        <taxon>Phyllachora</taxon>
    </lineage>
</organism>
<dbReference type="PANTHER" id="PTHR22950:SF332">
    <property type="entry name" value="AMINO ACID TRANSPORTER (EUROFUNG)"/>
    <property type="match status" value="1"/>
</dbReference>
<dbReference type="GO" id="GO:0005774">
    <property type="term" value="C:vacuolar membrane"/>
    <property type="evidence" value="ECO:0007669"/>
    <property type="project" value="TreeGrafter"/>
</dbReference>